<evidence type="ECO:0000313" key="4">
    <source>
        <dbReference type="EMBL" id="CAB5029787.1"/>
    </source>
</evidence>
<gene>
    <name evidence="2" type="ORF">UFOPK3522_00021</name>
    <name evidence="3" type="ORF">UFOPK3547_00503</name>
    <name evidence="4" type="ORF">UFOPK4175_00203</name>
</gene>
<proteinExistence type="predicted"/>
<organism evidence="2">
    <name type="scientific">freshwater metagenome</name>
    <dbReference type="NCBI Taxonomy" id="449393"/>
    <lineage>
        <taxon>unclassified sequences</taxon>
        <taxon>metagenomes</taxon>
        <taxon>ecological metagenomes</taxon>
    </lineage>
</organism>
<name>A0A6J5YTW7_9ZZZZ</name>
<sequence length="36" mass="3860">MDKNLARKNNRAGLLITAVGFVMFGLSFVAAALYVS</sequence>
<protein>
    <submittedName>
        <fullName evidence="2">Unannotated protein</fullName>
    </submittedName>
</protein>
<keyword evidence="1" id="KW-0812">Transmembrane</keyword>
<evidence type="ECO:0000313" key="2">
    <source>
        <dbReference type="EMBL" id="CAB4333691.1"/>
    </source>
</evidence>
<accession>A0A6J5YTW7</accession>
<dbReference type="AlphaFoldDB" id="A0A6J5YTW7"/>
<keyword evidence="1" id="KW-1133">Transmembrane helix</keyword>
<reference evidence="2" key="1">
    <citation type="submission" date="2020-05" db="EMBL/GenBank/DDBJ databases">
        <authorList>
            <person name="Chiriac C."/>
            <person name="Salcher M."/>
            <person name="Ghai R."/>
            <person name="Kavagutti S V."/>
        </authorList>
    </citation>
    <scope>NUCLEOTIDE SEQUENCE</scope>
</reference>
<evidence type="ECO:0000313" key="3">
    <source>
        <dbReference type="EMBL" id="CAB4340152.1"/>
    </source>
</evidence>
<evidence type="ECO:0000256" key="1">
    <source>
        <dbReference type="SAM" id="Phobius"/>
    </source>
</evidence>
<dbReference type="EMBL" id="CAFBPX010000020">
    <property type="protein sequence ID" value="CAB5029787.1"/>
    <property type="molecule type" value="Genomic_DNA"/>
</dbReference>
<feature type="transmembrane region" description="Helical" evidence="1">
    <location>
        <begin position="12"/>
        <end position="35"/>
    </location>
</feature>
<dbReference type="EMBL" id="CAESAO010000001">
    <property type="protein sequence ID" value="CAB4333691.1"/>
    <property type="molecule type" value="Genomic_DNA"/>
</dbReference>
<dbReference type="EMBL" id="CAESAN010000030">
    <property type="protein sequence ID" value="CAB4340152.1"/>
    <property type="molecule type" value="Genomic_DNA"/>
</dbReference>
<keyword evidence="1" id="KW-0472">Membrane</keyword>